<organism evidence="1 2">
    <name type="scientific">Athelia psychrophila</name>
    <dbReference type="NCBI Taxonomy" id="1759441"/>
    <lineage>
        <taxon>Eukaryota</taxon>
        <taxon>Fungi</taxon>
        <taxon>Dikarya</taxon>
        <taxon>Basidiomycota</taxon>
        <taxon>Agaricomycotina</taxon>
        <taxon>Agaricomycetes</taxon>
        <taxon>Agaricomycetidae</taxon>
        <taxon>Atheliales</taxon>
        <taxon>Atheliaceae</taxon>
        <taxon>Athelia</taxon>
    </lineage>
</organism>
<reference evidence="1 2" key="1">
    <citation type="journal article" date="2016" name="Mol. Biol. Evol.">
        <title>Comparative Genomics of Early-Diverging Mushroom-Forming Fungi Provides Insights into the Origins of Lignocellulose Decay Capabilities.</title>
        <authorList>
            <person name="Nagy L.G."/>
            <person name="Riley R."/>
            <person name="Tritt A."/>
            <person name="Adam C."/>
            <person name="Daum C."/>
            <person name="Floudas D."/>
            <person name="Sun H."/>
            <person name="Yadav J.S."/>
            <person name="Pangilinan J."/>
            <person name="Larsson K.H."/>
            <person name="Matsuura K."/>
            <person name="Barry K."/>
            <person name="Labutti K."/>
            <person name="Kuo R."/>
            <person name="Ohm R.A."/>
            <person name="Bhattacharya S.S."/>
            <person name="Shirouzu T."/>
            <person name="Yoshinaga Y."/>
            <person name="Martin F.M."/>
            <person name="Grigoriev I.V."/>
            <person name="Hibbett D.S."/>
        </authorList>
    </citation>
    <scope>NUCLEOTIDE SEQUENCE [LARGE SCALE GENOMIC DNA]</scope>
    <source>
        <strain evidence="1 2">CBS 109695</strain>
    </source>
</reference>
<accession>A0A166MM25</accession>
<evidence type="ECO:0008006" key="3">
    <source>
        <dbReference type="Google" id="ProtNLM"/>
    </source>
</evidence>
<dbReference type="Proteomes" id="UP000076532">
    <property type="component" value="Unassembled WGS sequence"/>
</dbReference>
<dbReference type="OrthoDB" id="2847449at2759"/>
<sequence>MSPTDPKHQMPTFNGKNYSTWSTSMIGIFSFYQVTDIVVGVKPYEEDFEVDSSTSKIKLNTDGKSKYLPTDEILDPSLPIRTLRPKLDVGSASDPAANLVTKTASLALQAKYDEKNMKALGYIHMSLDASYHHLLEGETRAHKVWDRIKDKYGKVGLVSGFSSFQSLFNYRCDGSKPIRTQIAQMENLRHKVATSGIDVSDMWFSLIILNSLPQSYQILGTTILSMRTNMKELDPFDIISKIEEEETHRRSNRAGADASINRISNTKPLTLRCTREGCSRPEGSHTTENHWEGVGEIEDEERLGEIIGIKAVDPGNHK</sequence>
<proteinExistence type="predicted"/>
<keyword evidence="2" id="KW-1185">Reference proteome</keyword>
<dbReference type="Pfam" id="PF14223">
    <property type="entry name" value="Retrotran_gag_2"/>
    <property type="match status" value="1"/>
</dbReference>
<protein>
    <recommendedName>
        <fullName evidence="3">DUF4219 domain-containing protein</fullName>
    </recommendedName>
</protein>
<evidence type="ECO:0000313" key="2">
    <source>
        <dbReference type="Proteomes" id="UP000076532"/>
    </source>
</evidence>
<evidence type="ECO:0000313" key="1">
    <source>
        <dbReference type="EMBL" id="KZP24135.1"/>
    </source>
</evidence>
<dbReference type="EMBL" id="KV417528">
    <property type="protein sequence ID" value="KZP24135.1"/>
    <property type="molecule type" value="Genomic_DNA"/>
</dbReference>
<name>A0A166MM25_9AGAM</name>
<dbReference type="AlphaFoldDB" id="A0A166MM25"/>
<gene>
    <name evidence="1" type="ORF">FIBSPDRAFT_951441</name>
</gene>
<dbReference type="STRING" id="436010.A0A166MM25"/>